<feature type="domain" description="EGF-like" evidence="6">
    <location>
        <begin position="41"/>
        <end position="74"/>
    </location>
</feature>
<evidence type="ECO:0000313" key="7">
    <source>
        <dbReference type="EMBL" id="KIZ02572.1"/>
    </source>
</evidence>
<gene>
    <name evidence="7" type="ORF">MNEG_5389</name>
</gene>
<sequence>MYKDQAGYAAAASPNPGAANGPTAAASEDGGSGGGVAHERWRKRCPAGCAANGNCNHEEGRCECPWGYAGPACTRKLLPACALGPNAIAVQCGELLPRACECLRQCHRLFCPGGECEAHRDTRAPKCFEVAAPEGSGGPFLTDGVFSDVPANDSLAGRPVVWFRGIGLEGGEARERISRAEALQLEGGVTALPLSGCPGACGQRGQCVARGGEARCACWRGYDGRECEYVHEGFCLNGCGGRGECVGGFCRCRPGYWGADCSRSRVFSPNFTRPAAAGLRLYVYELPTNVAFDFESAAAFEFDAGFAWHHPNYIAYKHFKSMLMKDWAVRTENPFEANLFFVPAESYSYSSNTGDVLTHLQRVMSYVRDAHPWFNVTGGRDHVLWLPNDKGACLVPPSDPLLGPPIKITHFGMLPLTSDGADYDPGAAAAAGRGGGELRAAQDAERRACHRPSRDIVAAPFFDRQEALVNRSFPAAAGAAGAAVDKNGSLLFFAGDVRQADRSYSGGARQIVDTATSNTPD</sequence>
<evidence type="ECO:0000256" key="5">
    <source>
        <dbReference type="SAM" id="MobiDB-lite"/>
    </source>
</evidence>
<comment type="caution">
    <text evidence="4">Lacks conserved residue(s) required for the propagation of feature annotation.</text>
</comment>
<dbReference type="PROSITE" id="PS50026">
    <property type="entry name" value="EGF_3"/>
    <property type="match status" value="2"/>
</dbReference>
<dbReference type="OrthoDB" id="1924787at2759"/>
<comment type="subcellular location">
    <subcellularLocation>
        <location evidence="1">Golgi apparatus membrane</location>
        <topology evidence="1">Single-pass type II membrane protein</topology>
    </subcellularLocation>
</comment>
<dbReference type="SMART" id="SM00181">
    <property type="entry name" value="EGF"/>
    <property type="match status" value="3"/>
</dbReference>
<organism evidence="7 8">
    <name type="scientific">Monoraphidium neglectum</name>
    <dbReference type="NCBI Taxonomy" id="145388"/>
    <lineage>
        <taxon>Eukaryota</taxon>
        <taxon>Viridiplantae</taxon>
        <taxon>Chlorophyta</taxon>
        <taxon>core chlorophytes</taxon>
        <taxon>Chlorophyceae</taxon>
        <taxon>CS clade</taxon>
        <taxon>Sphaeropleales</taxon>
        <taxon>Selenastraceae</taxon>
        <taxon>Monoraphidium</taxon>
    </lineage>
</organism>
<dbReference type="Proteomes" id="UP000054498">
    <property type="component" value="Unassembled WGS sequence"/>
</dbReference>
<feature type="region of interest" description="Disordered" evidence="5">
    <location>
        <begin position="11"/>
        <end position="35"/>
    </location>
</feature>
<dbReference type="KEGG" id="mng:MNEG_5389"/>
<dbReference type="GeneID" id="25738266"/>
<protein>
    <submittedName>
        <fullName evidence="7">Exostosin-like glycosyltransferase</fullName>
    </submittedName>
</protein>
<dbReference type="PROSITE" id="PS00022">
    <property type="entry name" value="EGF_1"/>
    <property type="match status" value="3"/>
</dbReference>
<name>A0A0D2MQ51_9CHLO</name>
<dbReference type="PROSITE" id="PS01186">
    <property type="entry name" value="EGF_2"/>
    <property type="match status" value="3"/>
</dbReference>
<dbReference type="RefSeq" id="XP_013901591.1">
    <property type="nucleotide sequence ID" value="XM_014046137.1"/>
</dbReference>
<comment type="similarity">
    <text evidence="2">Belongs to the glycosyltransferase 47 family.</text>
</comment>
<feature type="disulfide bond" evidence="4">
    <location>
        <begin position="45"/>
        <end position="55"/>
    </location>
</feature>
<feature type="disulfide bond" evidence="4">
    <location>
        <begin position="197"/>
        <end position="207"/>
    </location>
</feature>
<dbReference type="GO" id="GO:0016757">
    <property type="term" value="F:glycosyltransferase activity"/>
    <property type="evidence" value="ECO:0007669"/>
    <property type="project" value="InterPro"/>
</dbReference>
<feature type="compositionally biased region" description="Low complexity" evidence="5">
    <location>
        <begin position="11"/>
        <end position="27"/>
    </location>
</feature>
<evidence type="ECO:0000256" key="4">
    <source>
        <dbReference type="PROSITE-ProRule" id="PRU00076"/>
    </source>
</evidence>
<feature type="disulfide bond" evidence="4">
    <location>
        <begin position="64"/>
        <end position="73"/>
    </location>
</feature>
<evidence type="ECO:0000256" key="3">
    <source>
        <dbReference type="ARBA" id="ARBA00023034"/>
    </source>
</evidence>
<keyword evidence="3" id="KW-0333">Golgi apparatus</keyword>
<keyword evidence="8" id="KW-1185">Reference proteome</keyword>
<dbReference type="AlphaFoldDB" id="A0A0D2MQ51"/>
<accession>A0A0D2MQ51</accession>
<keyword evidence="4" id="KW-1015">Disulfide bond</keyword>
<keyword evidence="7" id="KW-0808">Transferase</keyword>
<feature type="domain" description="EGF-like" evidence="6">
    <location>
        <begin position="193"/>
        <end position="228"/>
    </location>
</feature>
<evidence type="ECO:0000313" key="8">
    <source>
        <dbReference type="Proteomes" id="UP000054498"/>
    </source>
</evidence>
<dbReference type="InterPro" id="IPR040911">
    <property type="entry name" value="Exostosin_GT47"/>
</dbReference>
<dbReference type="PANTHER" id="PTHR11062">
    <property type="entry name" value="EXOSTOSIN HEPARAN SULFATE GLYCOSYLTRANSFERASE -RELATED"/>
    <property type="match status" value="1"/>
</dbReference>
<reference evidence="7 8" key="1">
    <citation type="journal article" date="2013" name="BMC Genomics">
        <title>Reconstruction of the lipid metabolism for the microalga Monoraphidium neglectum from its genome sequence reveals characteristics suitable for biofuel production.</title>
        <authorList>
            <person name="Bogen C."/>
            <person name="Al-Dilaimi A."/>
            <person name="Albersmeier A."/>
            <person name="Wichmann J."/>
            <person name="Grundmann M."/>
            <person name="Rupp O."/>
            <person name="Lauersen K.J."/>
            <person name="Blifernez-Klassen O."/>
            <person name="Kalinowski J."/>
            <person name="Goesmann A."/>
            <person name="Mussgnug J.H."/>
            <person name="Kruse O."/>
        </authorList>
    </citation>
    <scope>NUCLEOTIDE SEQUENCE [LARGE SCALE GENOMIC DNA]</scope>
    <source>
        <strain evidence="7 8">SAG 48.87</strain>
    </source>
</reference>
<dbReference type="PANTHER" id="PTHR11062:SF376">
    <property type="entry name" value="EXOSTOSIN FAMILY PROTEIN"/>
    <property type="match status" value="1"/>
</dbReference>
<dbReference type="Gene3D" id="2.10.25.10">
    <property type="entry name" value="Laminin"/>
    <property type="match status" value="1"/>
</dbReference>
<dbReference type="EMBL" id="KK101017">
    <property type="protein sequence ID" value="KIZ02572.1"/>
    <property type="molecule type" value="Genomic_DNA"/>
</dbReference>
<dbReference type="InterPro" id="IPR000742">
    <property type="entry name" value="EGF"/>
</dbReference>
<evidence type="ECO:0000259" key="6">
    <source>
        <dbReference type="PROSITE" id="PS50026"/>
    </source>
</evidence>
<evidence type="ECO:0000256" key="1">
    <source>
        <dbReference type="ARBA" id="ARBA00004323"/>
    </source>
</evidence>
<dbReference type="GO" id="GO:0000139">
    <property type="term" value="C:Golgi membrane"/>
    <property type="evidence" value="ECO:0007669"/>
    <property type="project" value="UniProtKB-SubCell"/>
</dbReference>
<evidence type="ECO:0000256" key="2">
    <source>
        <dbReference type="ARBA" id="ARBA00010271"/>
    </source>
</evidence>
<keyword evidence="4" id="KW-0245">EGF-like domain</keyword>
<dbReference type="InterPro" id="IPR004263">
    <property type="entry name" value="Exostosin"/>
</dbReference>
<proteinExistence type="inferred from homology"/>
<feature type="disulfide bond" evidence="4">
    <location>
        <begin position="218"/>
        <end position="227"/>
    </location>
</feature>
<dbReference type="Pfam" id="PF03016">
    <property type="entry name" value="Exostosin_GT47"/>
    <property type="match status" value="1"/>
</dbReference>